<reference evidence="1 2" key="1">
    <citation type="submission" date="2016-09" db="EMBL/GenBank/DDBJ databases">
        <title>Complete genome of Desulfosporosinus sp. OL.</title>
        <authorList>
            <person name="Mardanov A."/>
            <person name="Beletsky A."/>
            <person name="Panova A."/>
            <person name="Karnachuk O."/>
            <person name="Ravin N."/>
        </authorList>
    </citation>
    <scope>NUCLEOTIDE SEQUENCE [LARGE SCALE GENOMIC DNA]</scope>
    <source>
        <strain evidence="1 2">OL</strain>
    </source>
</reference>
<dbReference type="Proteomes" id="UP000186102">
    <property type="component" value="Unassembled WGS sequence"/>
</dbReference>
<proteinExistence type="predicted"/>
<organism evidence="1 2">
    <name type="scientific">Desulfosporosinus metallidurans</name>
    <dbReference type="NCBI Taxonomy" id="1888891"/>
    <lineage>
        <taxon>Bacteria</taxon>
        <taxon>Bacillati</taxon>
        <taxon>Bacillota</taxon>
        <taxon>Clostridia</taxon>
        <taxon>Eubacteriales</taxon>
        <taxon>Desulfitobacteriaceae</taxon>
        <taxon>Desulfosporosinus</taxon>
    </lineage>
</organism>
<comment type="caution">
    <text evidence="1">The sequence shown here is derived from an EMBL/GenBank/DDBJ whole genome shotgun (WGS) entry which is preliminary data.</text>
</comment>
<gene>
    <name evidence="1" type="ORF">DSOL_4019</name>
</gene>
<sequence length="38" mass="4424">MGVKFHFTGDLCEIISDEIEKIYAVQGNLYELVYRAEE</sequence>
<dbReference type="STRING" id="1888891.DSOL_4019"/>
<dbReference type="AlphaFoldDB" id="A0A1Q8QMD5"/>
<dbReference type="EMBL" id="MLBF01000042">
    <property type="protein sequence ID" value="OLN28506.1"/>
    <property type="molecule type" value="Genomic_DNA"/>
</dbReference>
<keyword evidence="2" id="KW-1185">Reference proteome</keyword>
<evidence type="ECO:0000313" key="1">
    <source>
        <dbReference type="EMBL" id="OLN28506.1"/>
    </source>
</evidence>
<protein>
    <submittedName>
        <fullName evidence="1">Uncharacterized protein</fullName>
    </submittedName>
</protein>
<accession>A0A1Q8QMD5</accession>
<evidence type="ECO:0000313" key="2">
    <source>
        <dbReference type="Proteomes" id="UP000186102"/>
    </source>
</evidence>
<name>A0A1Q8QMD5_9FIRM</name>